<dbReference type="Pfam" id="PF20695">
    <property type="entry name" value="UbiD_N"/>
    <property type="match status" value="1"/>
</dbReference>
<proteinExistence type="inferred from homology"/>
<dbReference type="NCBIfam" id="TIGR00148">
    <property type="entry name" value="UbiD family decarboxylase"/>
    <property type="match status" value="1"/>
</dbReference>
<dbReference type="EC" id="4.1.1.102" evidence="1"/>
<dbReference type="GO" id="GO:0005737">
    <property type="term" value="C:cytoplasm"/>
    <property type="evidence" value="ECO:0007669"/>
    <property type="project" value="UniProtKB-SubCell"/>
</dbReference>
<dbReference type="Proteomes" id="UP000283569">
    <property type="component" value="Unassembled WGS sequence"/>
</dbReference>
<accession>A0A420SCU6</accession>
<dbReference type="Pfam" id="PF20696">
    <property type="entry name" value="UbiD_C"/>
    <property type="match status" value="1"/>
</dbReference>
<keyword evidence="1" id="KW-0210">Decarboxylase</keyword>
<dbReference type="SUPFAM" id="SSF50475">
    <property type="entry name" value="FMN-binding split barrel"/>
    <property type="match status" value="1"/>
</dbReference>
<dbReference type="GO" id="GO:0016831">
    <property type="term" value="F:carboxy-lyase activity"/>
    <property type="evidence" value="ECO:0007669"/>
    <property type="project" value="UniProtKB-UniRule"/>
</dbReference>
<keyword evidence="1" id="KW-0464">Manganese</keyword>
<comment type="subcellular location">
    <subcellularLocation>
        <location evidence="1">Cytoplasm</location>
    </subcellularLocation>
</comment>
<feature type="domain" description="3-octaprenyl-4-hydroxybenzoate carboxy-lyase-like Rift-related" evidence="2">
    <location>
        <begin position="150"/>
        <end position="350"/>
    </location>
</feature>
<feature type="binding site" evidence="1">
    <location>
        <begin position="222"/>
        <end position="223"/>
    </location>
    <ligand>
        <name>prenylated FMN</name>
        <dbReference type="ChEBI" id="CHEBI:87746"/>
    </ligand>
</feature>
<comment type="similarity">
    <text evidence="1">Belongs to the UbiD family. UbiD-like/FDC subfamily.</text>
</comment>
<reference evidence="5 6" key="1">
    <citation type="journal article" date="2018" name="Sci. Rep.">
        <title>Characterisation of pathogen-specific regions and novel effector candidates in Fusarium oxysporum f. sp. cepae.</title>
        <authorList>
            <person name="Armitage A.D."/>
            <person name="Taylor A."/>
            <person name="Sobczyk M.K."/>
            <person name="Baxter L."/>
            <person name="Greenfield B.P."/>
            <person name="Bates H.J."/>
            <person name="Wilson F."/>
            <person name="Jackson A.C."/>
            <person name="Ott S."/>
            <person name="Harrison R.J."/>
            <person name="Clarkson J.P."/>
        </authorList>
    </citation>
    <scope>NUCLEOTIDE SEQUENCE [LARGE SCALE GENOMIC DNA]</scope>
    <source>
        <strain evidence="5 6">Fp_A8</strain>
    </source>
</reference>
<comment type="catalytic activity">
    <reaction evidence="1">
        <text>(E)-cinnamate + H(+) = styrene + CO2</text>
        <dbReference type="Rhea" id="RHEA:46920"/>
        <dbReference type="ChEBI" id="CHEBI:15378"/>
        <dbReference type="ChEBI" id="CHEBI:15669"/>
        <dbReference type="ChEBI" id="CHEBI:16526"/>
        <dbReference type="ChEBI" id="CHEBI:27452"/>
        <dbReference type="EC" id="4.1.1.102"/>
    </reaction>
</comment>
<comment type="caution">
    <text evidence="1">Lacks conserved residue(s) required for the propagation of feature annotation.</text>
</comment>
<comment type="catalytic activity">
    <reaction evidence="1">
        <text>(E)-ferulate + H(+) = 2-methoxy-4-vinylphenol + CO2</text>
        <dbReference type="Rhea" id="RHEA:33807"/>
        <dbReference type="ChEBI" id="CHEBI:15378"/>
        <dbReference type="ChEBI" id="CHEBI:16526"/>
        <dbReference type="ChEBI" id="CHEBI:29749"/>
        <dbReference type="ChEBI" id="CHEBI:42438"/>
        <dbReference type="EC" id="4.1.1.102"/>
    </reaction>
</comment>
<dbReference type="InterPro" id="IPR049383">
    <property type="entry name" value="UbiD-like_N"/>
</dbReference>
<dbReference type="InterPro" id="IPR032903">
    <property type="entry name" value="FDC-like"/>
</dbReference>
<comment type="cofactor">
    <cofactor evidence="1">
        <name>prenylated FMN</name>
        <dbReference type="ChEBI" id="CHEBI:87746"/>
    </cofactor>
    <text evidence="1">Binds 1 prenylated FMN per subunit.</text>
</comment>
<organism evidence="5 6">
    <name type="scientific">Gibberella intermedia</name>
    <name type="common">Bulb rot disease fungus</name>
    <name type="synonym">Fusarium proliferatum</name>
    <dbReference type="NCBI Taxonomy" id="948311"/>
    <lineage>
        <taxon>Eukaryota</taxon>
        <taxon>Fungi</taxon>
        <taxon>Dikarya</taxon>
        <taxon>Ascomycota</taxon>
        <taxon>Pezizomycotina</taxon>
        <taxon>Sordariomycetes</taxon>
        <taxon>Hypocreomycetidae</taxon>
        <taxon>Hypocreales</taxon>
        <taxon>Nectriaceae</taxon>
        <taxon>Fusarium</taxon>
        <taxon>Fusarium fujikuroi species complex</taxon>
    </lineage>
</organism>
<evidence type="ECO:0000259" key="4">
    <source>
        <dbReference type="Pfam" id="PF20696"/>
    </source>
</evidence>
<evidence type="ECO:0000313" key="5">
    <source>
        <dbReference type="EMBL" id="RKL27099.1"/>
    </source>
</evidence>
<comment type="caution">
    <text evidence="5">The sequence shown here is derived from an EMBL/GenBank/DDBJ whole genome shotgun (WGS) entry which is preliminary data.</text>
</comment>
<evidence type="ECO:0000313" key="6">
    <source>
        <dbReference type="Proteomes" id="UP000283569"/>
    </source>
</evidence>
<evidence type="ECO:0000259" key="2">
    <source>
        <dbReference type="Pfam" id="PF01977"/>
    </source>
</evidence>
<feature type="binding site" evidence="1">
    <location>
        <begin position="200"/>
        <end position="205"/>
    </location>
    <ligand>
        <name>prenylated FMN</name>
        <dbReference type="ChEBI" id="CHEBI:87746"/>
    </ligand>
</feature>
<dbReference type="GO" id="GO:0033494">
    <property type="term" value="P:ferulate metabolic process"/>
    <property type="evidence" value="ECO:0007669"/>
    <property type="project" value="UniProtKB-UniRule"/>
</dbReference>
<protein>
    <recommendedName>
        <fullName evidence="1">Ferulic acid decarboxylase 1</fullName>
        <ecNumber evidence="1">4.1.1.102</ecNumber>
    </recommendedName>
    <alternativeName>
        <fullName evidence="1">Phenacrylate decarboxylase</fullName>
    </alternativeName>
</protein>
<dbReference type="Pfam" id="PF01977">
    <property type="entry name" value="UbiD"/>
    <property type="match status" value="1"/>
</dbReference>
<feature type="binding site" evidence="1">
    <location>
        <position position="265"/>
    </location>
    <ligand>
        <name>prenylated FMN</name>
        <dbReference type="ChEBI" id="CHEBI:87746"/>
    </ligand>
</feature>
<name>A0A420SCU6_GIBIN</name>
<comment type="cofactor">
    <cofactor evidence="1">
        <name>Mn(2+)</name>
        <dbReference type="ChEBI" id="CHEBI:29035"/>
    </cofactor>
</comment>
<dbReference type="InterPro" id="IPR048304">
    <property type="entry name" value="UbiD_Rift_dom"/>
</dbReference>
<dbReference type="PANTHER" id="PTHR30108">
    <property type="entry name" value="3-OCTAPRENYL-4-HYDROXYBENZOATE CARBOXY-LYASE-RELATED"/>
    <property type="match status" value="1"/>
</dbReference>
<dbReference type="InterPro" id="IPR002830">
    <property type="entry name" value="UbiD"/>
</dbReference>
<feature type="binding site" evidence="1">
    <location>
        <position position="200"/>
    </location>
    <ligand>
        <name>Mn(2+)</name>
        <dbReference type="ChEBI" id="CHEBI:29035"/>
    </ligand>
</feature>
<comment type="catalytic activity">
    <reaction evidence="1">
        <text>(E)-4-coumarate + H(+) = 4-vinylphenol + CO2</text>
        <dbReference type="Rhea" id="RHEA:33227"/>
        <dbReference type="ChEBI" id="CHEBI:1883"/>
        <dbReference type="ChEBI" id="CHEBI:12876"/>
        <dbReference type="ChEBI" id="CHEBI:15378"/>
        <dbReference type="ChEBI" id="CHEBI:16526"/>
        <dbReference type="EC" id="4.1.1.102"/>
    </reaction>
</comment>
<feature type="binding site" evidence="1">
    <location>
        <position position="422"/>
    </location>
    <ligand>
        <name>prenylated FMN</name>
        <dbReference type="ChEBI" id="CHEBI:87746"/>
    </ligand>
</feature>
<sequence length="534" mass="59519">MYCINRRQAASKVFHLGQSRFAAATFSSSTRLRSKIDPQLDFRAFIEQLRKDGDLADIHQEVDPNLEVGAIVRRVSENNAKAPLFHKVQGARDGLWKMFGNAASLRSEDGLRYGRIATSLGLPLDSTWKDILDKMRRAIHDDFLPPKVLETGPCKQNKILGDEIDLTSLPVPLLHGGDGGKYLQTWGVHVLQTPDKSWTNWSIFRGMVHDKRRLVCLVIPGQHNSMIRDAWLKEGRDEIPWALALGIPPAASIAAAIPLPAGVSEGDYVSAMTGKPLEMVKCELSDLLVPANSEIVLEGTFSFKDKALEGPFEDYIGLHFEGESGYHPLFTVNAITHRDDAILPVSVPGRLTDESHTTGAMASVQLIELLQEHNFPIKDAVAPLPTLGTWAVLQVDNEKLAKMGTDPDELCKSIGDLAFNDKSTMLMNRILLMGDDVDIHNWDEVIWAYTSRCRPGIDEYVFDEVRGLPLTPYRKYGRGSSVQGGKMVSNCLLAMEYQGERIFRSVDFKSSYPEAVQEKVKARWTDMGFDEIKN</sequence>
<dbReference type="Gene3D" id="1.20.5.4570">
    <property type="match status" value="1"/>
</dbReference>
<feature type="domain" description="3-octaprenyl-4-hydroxybenzoate carboxy-lyase-like C-terminal" evidence="4">
    <location>
        <begin position="357"/>
        <end position="491"/>
    </location>
</feature>
<dbReference type="AlphaFoldDB" id="A0A420SCU6"/>
<evidence type="ECO:0000259" key="3">
    <source>
        <dbReference type="Pfam" id="PF20695"/>
    </source>
</evidence>
<dbReference type="HAMAP" id="MF_01983">
    <property type="entry name" value="UbiD_FDC"/>
    <property type="match status" value="1"/>
</dbReference>
<comment type="function">
    <text evidence="1">Catalyzes the reversible decarboxylation of aromatic carboxylic acids like ferulic acid, p-coumaric acid or cinnamic acid, producing the corresponding vinyl derivatives 4-vinylphenol, 4-vinylguaiacol, and styrene, respectively, which play the role of aroma metabolites.</text>
</comment>
<dbReference type="Gene3D" id="3.40.1670.10">
    <property type="entry name" value="UbiD C-terminal domain-like"/>
    <property type="match status" value="1"/>
</dbReference>
<dbReference type="GO" id="GO:0046872">
    <property type="term" value="F:metal ion binding"/>
    <property type="evidence" value="ECO:0007669"/>
    <property type="project" value="UniProtKB-KW"/>
</dbReference>
<comment type="subunit">
    <text evidence="1">Homodimer. May form higher order oligomers.</text>
</comment>
<gene>
    <name evidence="1" type="primary">FDC1</name>
    <name evidence="5" type="ORF">BFJ72_g13332</name>
</gene>
<dbReference type="InterPro" id="IPR049381">
    <property type="entry name" value="UbiD-like_C"/>
</dbReference>
<dbReference type="PANTHER" id="PTHR30108:SF17">
    <property type="entry name" value="FERULIC ACID DECARBOXYLASE 1"/>
    <property type="match status" value="1"/>
</dbReference>
<evidence type="ECO:0000256" key="1">
    <source>
        <dbReference type="HAMAP-Rule" id="MF_03196"/>
    </source>
</evidence>
<keyword evidence="1" id="KW-0479">Metal-binding</keyword>
<keyword evidence="1" id="KW-0963">Cytoplasm</keyword>
<dbReference type="EMBL" id="MRDB01000079">
    <property type="protein sequence ID" value="RKL27099.1"/>
    <property type="molecule type" value="Genomic_DNA"/>
</dbReference>
<dbReference type="GO" id="GO:0046281">
    <property type="term" value="P:cinnamic acid catabolic process"/>
    <property type="evidence" value="ECO:0007669"/>
    <property type="project" value="UniProtKB-UniRule"/>
</dbReference>
<keyword evidence="1" id="KW-0456">Lyase</keyword>
<feature type="binding site" evidence="1">
    <location>
        <position position="265"/>
    </location>
    <ligand>
        <name>Mn(2+)</name>
        <dbReference type="ChEBI" id="CHEBI:29035"/>
    </ligand>
</feature>
<feature type="domain" description="3-octaprenyl-4-hydroxybenzoate carboxy-lyase-like N-terminal" evidence="3">
    <location>
        <begin position="46"/>
        <end position="135"/>
    </location>
</feature>
<dbReference type="SUPFAM" id="SSF143968">
    <property type="entry name" value="UbiD C-terminal domain-like"/>
    <property type="match status" value="1"/>
</dbReference>
<feature type="binding site" evidence="1">
    <location>
        <position position="223"/>
    </location>
    <ligand>
        <name>Mn(2+)</name>
        <dbReference type="ChEBI" id="CHEBI:29035"/>
    </ligand>
</feature>